<gene>
    <name evidence="2" type="ORF">N0V87_008309</name>
</gene>
<evidence type="ECO:0000313" key="2">
    <source>
        <dbReference type="EMBL" id="KAJ4332557.1"/>
    </source>
</evidence>
<feature type="region of interest" description="Disordered" evidence="1">
    <location>
        <begin position="1"/>
        <end position="53"/>
    </location>
</feature>
<evidence type="ECO:0000256" key="1">
    <source>
        <dbReference type="SAM" id="MobiDB-lite"/>
    </source>
</evidence>
<organism evidence="2 3">
    <name type="scientific">Didymella glomerata</name>
    <dbReference type="NCBI Taxonomy" id="749621"/>
    <lineage>
        <taxon>Eukaryota</taxon>
        <taxon>Fungi</taxon>
        <taxon>Dikarya</taxon>
        <taxon>Ascomycota</taxon>
        <taxon>Pezizomycotina</taxon>
        <taxon>Dothideomycetes</taxon>
        <taxon>Pleosporomycetidae</taxon>
        <taxon>Pleosporales</taxon>
        <taxon>Pleosporineae</taxon>
        <taxon>Didymellaceae</taxon>
        <taxon>Didymella</taxon>
    </lineage>
</organism>
<dbReference type="Proteomes" id="UP001140562">
    <property type="component" value="Unassembled WGS sequence"/>
</dbReference>
<protein>
    <recommendedName>
        <fullName evidence="4">Myb-like domain-containing protein</fullName>
    </recommendedName>
</protein>
<dbReference type="EMBL" id="JAPEUV010000115">
    <property type="protein sequence ID" value="KAJ4332557.1"/>
    <property type="molecule type" value="Genomic_DNA"/>
</dbReference>
<proteinExistence type="predicted"/>
<reference evidence="2" key="1">
    <citation type="submission" date="2022-10" db="EMBL/GenBank/DDBJ databases">
        <title>Tapping the CABI collections for fungal endophytes: first genome assemblies for Collariella, Neodidymelliopsis, Ascochyta clinopodiicola, Didymella pomorum, Didymosphaeria variabile, Neocosmospora piperis and Neocucurbitaria cava.</title>
        <authorList>
            <person name="Hill R."/>
        </authorList>
    </citation>
    <scope>NUCLEOTIDE SEQUENCE</scope>
    <source>
        <strain evidence="2">IMI 360193</strain>
    </source>
</reference>
<dbReference type="AlphaFoldDB" id="A0A9W8WTA0"/>
<accession>A0A9W8WTA0</accession>
<keyword evidence="3" id="KW-1185">Reference proteome</keyword>
<evidence type="ECO:0008006" key="4">
    <source>
        <dbReference type="Google" id="ProtNLM"/>
    </source>
</evidence>
<name>A0A9W8WTA0_9PLEO</name>
<comment type="caution">
    <text evidence="2">The sequence shown here is derived from an EMBL/GenBank/DDBJ whole genome shotgun (WGS) entry which is preliminary data.</text>
</comment>
<evidence type="ECO:0000313" key="3">
    <source>
        <dbReference type="Proteomes" id="UP001140562"/>
    </source>
</evidence>
<dbReference type="OrthoDB" id="5421421at2759"/>
<sequence>MPLTAPQPRRVFTPIAPQPIDTPRSLAVKRPRDDDESAELSKRRRRSESTTSAQLELTEEDKLLLRLKEEESMPWKDIAARFQSDLGKQYQIPALQMRLKRLRERMRVWGEADVRALRMAHEYWAQNKFDIISHKMLEFGAQEKWTARQCARKWAETDALPTPVAQYDQHAQHTFTPYSMSPAEPATSFLPYMHS</sequence>